<sequence>MKVLFFSHDGKLGDAVVNTAFVNGLLSHHPDCEIHATVAGVTDAFWTLDGRIAKRWPLALRSWRAIWRTGLAMRRERFDYIVTWRRMRSEKNKVLLWLARPGKVVDLRGFYEDGLQHQIETSRSAVRAITGRDVAELRYDLAPVAPCPELDRQLAAGGELIVLNLFAADAERNVPAAAAAAMLQGLRAQAPQAQLVLVCTNGSEAAARAVLAQAGVDGCAVNCDGHLGRLFDLCSRAHLLISPDTALIHLASAFDTPVIGIYQNNQIKPVQWGPRSCRSAIVLSDSPDDIACFSVDEVLDQARRLRAPESDAAQPISFKPVIA</sequence>
<reference evidence="3 4" key="1">
    <citation type="submission" date="2020-08" db="EMBL/GenBank/DDBJ databases">
        <title>Genomic Encyclopedia of Type Strains, Phase III (KMG-III): the genomes of soil and plant-associated and newly described type strains.</title>
        <authorList>
            <person name="Whitman W."/>
        </authorList>
    </citation>
    <scope>NUCLEOTIDE SEQUENCE [LARGE SCALE GENOMIC DNA]</scope>
    <source>
        <strain evidence="3 4">CECT 8897</strain>
    </source>
</reference>
<keyword evidence="2 3" id="KW-0808">Transferase</keyword>
<keyword evidence="4" id="KW-1185">Reference proteome</keyword>
<accession>A0A7W5FSZ0</accession>
<evidence type="ECO:0000313" key="4">
    <source>
        <dbReference type="Proteomes" id="UP000541535"/>
    </source>
</evidence>
<evidence type="ECO:0000313" key="3">
    <source>
        <dbReference type="EMBL" id="MBB3118041.1"/>
    </source>
</evidence>
<dbReference type="GO" id="GO:0005829">
    <property type="term" value="C:cytosol"/>
    <property type="evidence" value="ECO:0007669"/>
    <property type="project" value="TreeGrafter"/>
</dbReference>
<dbReference type="GO" id="GO:0009244">
    <property type="term" value="P:lipopolysaccharide core region biosynthetic process"/>
    <property type="evidence" value="ECO:0007669"/>
    <property type="project" value="TreeGrafter"/>
</dbReference>
<dbReference type="RefSeq" id="WP_183439957.1">
    <property type="nucleotide sequence ID" value="NZ_JACHXD010000002.1"/>
</dbReference>
<dbReference type="PANTHER" id="PTHR30160">
    <property type="entry name" value="TETRAACYLDISACCHARIDE 4'-KINASE-RELATED"/>
    <property type="match status" value="1"/>
</dbReference>
<name>A0A7W5FSZ0_9BURK</name>
<dbReference type="GO" id="GO:0008713">
    <property type="term" value="F:ADP-heptose-lipopolysaccharide heptosyltransferase activity"/>
    <property type="evidence" value="ECO:0007669"/>
    <property type="project" value="TreeGrafter"/>
</dbReference>
<organism evidence="3 4">
    <name type="scientific">Pseudoduganella violacea</name>
    <dbReference type="NCBI Taxonomy" id="1715466"/>
    <lineage>
        <taxon>Bacteria</taxon>
        <taxon>Pseudomonadati</taxon>
        <taxon>Pseudomonadota</taxon>
        <taxon>Betaproteobacteria</taxon>
        <taxon>Burkholderiales</taxon>
        <taxon>Oxalobacteraceae</taxon>
        <taxon>Telluria group</taxon>
        <taxon>Pseudoduganella</taxon>
    </lineage>
</organism>
<dbReference type="Pfam" id="PF01075">
    <property type="entry name" value="Glyco_transf_9"/>
    <property type="match status" value="1"/>
</dbReference>
<dbReference type="InterPro" id="IPR051199">
    <property type="entry name" value="LPS_LOS_Heptosyltrfase"/>
</dbReference>
<gene>
    <name evidence="3" type="ORF">FHS03_001067</name>
</gene>
<dbReference type="AlphaFoldDB" id="A0A7W5FSZ0"/>
<evidence type="ECO:0000256" key="2">
    <source>
        <dbReference type="ARBA" id="ARBA00022679"/>
    </source>
</evidence>
<protein>
    <submittedName>
        <fullName evidence="3">ADP-heptose:LPS heptosyltransferase</fullName>
    </submittedName>
</protein>
<dbReference type="EMBL" id="JACHXD010000002">
    <property type="protein sequence ID" value="MBB3118041.1"/>
    <property type="molecule type" value="Genomic_DNA"/>
</dbReference>
<keyword evidence="1" id="KW-0328">Glycosyltransferase</keyword>
<proteinExistence type="predicted"/>
<evidence type="ECO:0000256" key="1">
    <source>
        <dbReference type="ARBA" id="ARBA00022676"/>
    </source>
</evidence>
<dbReference type="InterPro" id="IPR002201">
    <property type="entry name" value="Glyco_trans_9"/>
</dbReference>
<dbReference type="SUPFAM" id="SSF53756">
    <property type="entry name" value="UDP-Glycosyltransferase/glycogen phosphorylase"/>
    <property type="match status" value="1"/>
</dbReference>
<dbReference type="Gene3D" id="3.40.50.2000">
    <property type="entry name" value="Glycogen Phosphorylase B"/>
    <property type="match status" value="2"/>
</dbReference>
<comment type="caution">
    <text evidence="3">The sequence shown here is derived from an EMBL/GenBank/DDBJ whole genome shotgun (WGS) entry which is preliminary data.</text>
</comment>
<dbReference type="Proteomes" id="UP000541535">
    <property type="component" value="Unassembled WGS sequence"/>
</dbReference>
<dbReference type="PANTHER" id="PTHR30160:SF7">
    <property type="entry name" value="ADP-HEPTOSE--LPS HEPTOSYLTRANSFERASE 2"/>
    <property type="match status" value="1"/>
</dbReference>